<evidence type="ECO:0000256" key="1">
    <source>
        <dbReference type="ARBA" id="ARBA00004651"/>
    </source>
</evidence>
<dbReference type="OrthoDB" id="7375466at2"/>
<feature type="transmembrane region" description="Helical" evidence="7">
    <location>
        <begin position="403"/>
        <end position="427"/>
    </location>
</feature>
<dbReference type="GO" id="GO:0005886">
    <property type="term" value="C:plasma membrane"/>
    <property type="evidence" value="ECO:0007669"/>
    <property type="project" value="UniProtKB-SubCell"/>
</dbReference>
<feature type="transmembrane region" description="Helical" evidence="7">
    <location>
        <begin position="141"/>
        <end position="160"/>
    </location>
</feature>
<feature type="transmembrane region" description="Helical" evidence="7">
    <location>
        <begin position="172"/>
        <end position="190"/>
    </location>
</feature>
<keyword evidence="2 7" id="KW-0812">Transmembrane</keyword>
<name>E2PZJ7_STRCL</name>
<feature type="transmembrane region" description="Helical" evidence="7">
    <location>
        <begin position="234"/>
        <end position="251"/>
    </location>
</feature>
<dbReference type="STRING" id="1901.BB341_21940"/>
<dbReference type="CDD" id="cd17321">
    <property type="entry name" value="MFS_MMR_MDR_like"/>
    <property type="match status" value="1"/>
</dbReference>
<dbReference type="AlphaFoldDB" id="E2PZJ7"/>
<dbReference type="PANTHER" id="PTHR42718">
    <property type="entry name" value="MAJOR FACILITATOR SUPERFAMILY MULTIDRUG TRANSPORTER MFSC"/>
    <property type="match status" value="1"/>
</dbReference>
<evidence type="ECO:0000256" key="2">
    <source>
        <dbReference type="ARBA" id="ARBA00022692"/>
    </source>
</evidence>
<dbReference type="KEGG" id="sclf:BB341_21940"/>
<feature type="transmembrane region" description="Helical" evidence="7">
    <location>
        <begin position="272"/>
        <end position="291"/>
    </location>
</feature>
<dbReference type="InterPro" id="IPR020846">
    <property type="entry name" value="MFS_dom"/>
</dbReference>
<feature type="transmembrane region" description="Helical" evidence="7">
    <location>
        <begin position="114"/>
        <end position="134"/>
    </location>
</feature>
<feature type="transmembrane region" description="Helical" evidence="7">
    <location>
        <begin position="364"/>
        <end position="382"/>
    </location>
</feature>
<evidence type="ECO:0000256" key="4">
    <source>
        <dbReference type="ARBA" id="ARBA00023136"/>
    </source>
</evidence>
<accession>E2PZJ7</accession>
<keyword evidence="4 7" id="KW-0472">Membrane</keyword>
<feature type="transmembrane region" description="Helical" evidence="7">
    <location>
        <begin position="303"/>
        <end position="326"/>
    </location>
</feature>
<keyword evidence="5" id="KW-0046">Antibiotic resistance</keyword>
<feature type="compositionally biased region" description="Gly residues" evidence="6">
    <location>
        <begin position="487"/>
        <end position="496"/>
    </location>
</feature>
<evidence type="ECO:0000256" key="5">
    <source>
        <dbReference type="ARBA" id="ARBA00023251"/>
    </source>
</evidence>
<organism evidence="9 10">
    <name type="scientific">Streptomyces clavuligerus</name>
    <dbReference type="NCBI Taxonomy" id="1901"/>
    <lineage>
        <taxon>Bacteria</taxon>
        <taxon>Bacillati</taxon>
        <taxon>Actinomycetota</taxon>
        <taxon>Actinomycetes</taxon>
        <taxon>Kitasatosporales</taxon>
        <taxon>Streptomycetaceae</taxon>
        <taxon>Streptomyces</taxon>
    </lineage>
</organism>
<dbReference type="SUPFAM" id="SSF103473">
    <property type="entry name" value="MFS general substrate transporter"/>
    <property type="match status" value="1"/>
</dbReference>
<dbReference type="PROSITE" id="PS50850">
    <property type="entry name" value="MFS"/>
    <property type="match status" value="1"/>
</dbReference>
<dbReference type="GO" id="GO:0022857">
    <property type="term" value="F:transmembrane transporter activity"/>
    <property type="evidence" value="ECO:0007669"/>
    <property type="project" value="InterPro"/>
</dbReference>
<dbReference type="GO" id="GO:0046677">
    <property type="term" value="P:response to antibiotic"/>
    <property type="evidence" value="ECO:0007669"/>
    <property type="project" value="UniProtKB-KW"/>
</dbReference>
<sequence>MTSPRGSRRFRPSRPALALLVVLLGYLVLPMSMTGTTVALPGIGRDLDASGAALQWVVTGYILAATSVMLIAGSLGDLFGRRKVYTAGIALYTAGTLAAAGAQGILFLDAARTLAGIGAAGVMTSGVAILSGMYEGPARARVFATVGTTAGFGIAIGPTLSGQLVAAFGWRASFLLFGAVAVVILPLTRLMPESRAAERPKVDRPGIASFVAGLALLMYAVTRGGESGWGSPSVLGPLAGGAALLAVFVAVERRGDHPVLDLSLVRDRTFTGWLLGATFVVLGSTGVTVYLPTYLQGTGGHSAAAAGAFMLLMTVPVFVLPSFAGWLVSSREVPARRLLLTSLLLSAAGNLWLALALAPDASPARLAAPLVLIGIANGLGLGQIDAQALGTVAPDRVGMASGLLSTARGGAGALALAGFGAALLSLVESRVGDAGLADRVASGRTAEVAGEFTDAWRTLVGSVAVVLALAAVLVHRLLRDRPVPGPGSTGGSGGPGTAESPAGTRAPASAR</sequence>
<dbReference type="Proteomes" id="UP000002357">
    <property type="component" value="Chromosome"/>
</dbReference>
<feature type="domain" description="Major facilitator superfamily (MFS) profile" evidence="8">
    <location>
        <begin position="18"/>
        <end position="482"/>
    </location>
</feature>
<evidence type="ECO:0000313" key="9">
    <source>
        <dbReference type="EMBL" id="EFG06306.1"/>
    </source>
</evidence>
<dbReference type="Pfam" id="PF07690">
    <property type="entry name" value="MFS_1"/>
    <property type="match status" value="1"/>
</dbReference>
<evidence type="ECO:0000313" key="10">
    <source>
        <dbReference type="Proteomes" id="UP000002357"/>
    </source>
</evidence>
<dbReference type="InterPro" id="IPR011701">
    <property type="entry name" value="MFS"/>
</dbReference>
<dbReference type="RefSeq" id="WP_003960126.1">
    <property type="nucleotide sequence ID" value="NZ_CM000913.1"/>
</dbReference>
<comment type="subcellular location">
    <subcellularLocation>
        <location evidence="1">Cell membrane</location>
        <topology evidence="1">Multi-pass membrane protein</topology>
    </subcellularLocation>
</comment>
<feature type="transmembrane region" description="Helical" evidence="7">
    <location>
        <begin position="84"/>
        <end position="108"/>
    </location>
</feature>
<feature type="transmembrane region" description="Helical" evidence="7">
    <location>
        <begin position="49"/>
        <end position="72"/>
    </location>
</feature>
<feature type="transmembrane region" description="Helical" evidence="7">
    <location>
        <begin position="338"/>
        <end position="358"/>
    </location>
</feature>
<feature type="transmembrane region" description="Helical" evidence="7">
    <location>
        <begin position="202"/>
        <end position="222"/>
    </location>
</feature>
<dbReference type="PANTHER" id="PTHR42718:SF49">
    <property type="entry name" value="EXPORT PROTEIN"/>
    <property type="match status" value="1"/>
</dbReference>
<reference evidence="9 10" key="1">
    <citation type="journal article" date="2010" name="Genome Biol. Evol.">
        <title>The sequence of a 1.8-mb bacterial linear plasmid reveals a rich evolutionary reservoir of secondary metabolic pathways.</title>
        <authorList>
            <person name="Medema M.H."/>
            <person name="Trefzer A."/>
            <person name="Kovalchuk A."/>
            <person name="van den Berg M."/>
            <person name="Mueller U."/>
            <person name="Heijne W."/>
            <person name="Wu L."/>
            <person name="Alam M.T."/>
            <person name="Ronning C.M."/>
            <person name="Nierman W.C."/>
            <person name="Bovenberg R.A.L."/>
            <person name="Breitling R."/>
            <person name="Takano E."/>
        </authorList>
    </citation>
    <scope>NUCLEOTIDE SEQUENCE [LARGE SCALE GENOMIC DNA]</scope>
    <source>
        <strain evidence="10">ATCC 27064 / DSM 738 / JCM 4710 / NBRC 13307 / NCIMB 12785 / NRRL 3585 / VKM Ac-602</strain>
    </source>
</reference>
<dbReference type="GeneID" id="93732128"/>
<feature type="transmembrane region" description="Helical" evidence="7">
    <location>
        <begin position="455"/>
        <end position="474"/>
    </location>
</feature>
<keyword evidence="3 7" id="KW-1133">Transmembrane helix</keyword>
<evidence type="ECO:0000259" key="8">
    <source>
        <dbReference type="PROSITE" id="PS50850"/>
    </source>
</evidence>
<dbReference type="eggNOG" id="COG0477">
    <property type="taxonomic scope" value="Bacteria"/>
</dbReference>
<evidence type="ECO:0000256" key="3">
    <source>
        <dbReference type="ARBA" id="ARBA00022989"/>
    </source>
</evidence>
<proteinExistence type="predicted"/>
<dbReference type="Gene3D" id="1.20.1720.10">
    <property type="entry name" value="Multidrug resistance protein D"/>
    <property type="match status" value="1"/>
</dbReference>
<dbReference type="EMBL" id="CM000913">
    <property type="protein sequence ID" value="EFG06306.1"/>
    <property type="molecule type" value="Genomic_DNA"/>
</dbReference>
<dbReference type="Gene3D" id="1.20.1250.20">
    <property type="entry name" value="MFS general substrate transporter like domains"/>
    <property type="match status" value="1"/>
</dbReference>
<evidence type="ECO:0000256" key="6">
    <source>
        <dbReference type="SAM" id="MobiDB-lite"/>
    </source>
</evidence>
<keyword evidence="10" id="KW-1185">Reference proteome</keyword>
<feature type="region of interest" description="Disordered" evidence="6">
    <location>
        <begin position="481"/>
        <end position="511"/>
    </location>
</feature>
<dbReference type="InterPro" id="IPR036259">
    <property type="entry name" value="MFS_trans_sf"/>
</dbReference>
<gene>
    <name evidence="9" type="ORF">SCLAV_1228</name>
</gene>
<protein>
    <submittedName>
        <fullName evidence="9">Arabinose efflux permease family protein</fullName>
    </submittedName>
</protein>
<evidence type="ECO:0000256" key="7">
    <source>
        <dbReference type="SAM" id="Phobius"/>
    </source>
</evidence>